<dbReference type="EMBL" id="LFIV01000088">
    <property type="protein sequence ID" value="KZL70480.1"/>
    <property type="molecule type" value="Genomic_DNA"/>
</dbReference>
<reference evidence="9 10" key="1">
    <citation type="submission" date="2015-06" db="EMBL/GenBank/DDBJ databases">
        <title>Survival trade-offs in plant roots during colonization by closely related pathogenic and mutualistic fungi.</title>
        <authorList>
            <person name="Hacquard S."/>
            <person name="Kracher B."/>
            <person name="Hiruma K."/>
            <person name="Weinman A."/>
            <person name="Muench P."/>
            <person name="Garrido Oter R."/>
            <person name="Ver Loren van Themaat E."/>
            <person name="Dallerey J.-F."/>
            <person name="Damm U."/>
            <person name="Henrissat B."/>
            <person name="Lespinet O."/>
            <person name="Thon M."/>
            <person name="Kemen E."/>
            <person name="McHardy A.C."/>
            <person name="Schulze-Lefert P."/>
            <person name="O'Connell R.J."/>
        </authorList>
    </citation>
    <scope>NUCLEOTIDE SEQUENCE [LARGE SCALE GENOMIC DNA]</scope>
    <source>
        <strain evidence="9 10">0861</strain>
    </source>
</reference>
<dbReference type="PANTHER" id="PTHR43788:SF8">
    <property type="entry name" value="DNA-BINDING PROTEIN SMUBP-2"/>
    <property type="match status" value="1"/>
</dbReference>
<dbReference type="GO" id="GO:0016787">
    <property type="term" value="F:hydrolase activity"/>
    <property type="evidence" value="ECO:0007669"/>
    <property type="project" value="UniProtKB-KW"/>
</dbReference>
<feature type="compositionally biased region" description="Acidic residues" evidence="6">
    <location>
        <begin position="773"/>
        <end position="787"/>
    </location>
</feature>
<evidence type="ECO:0000256" key="2">
    <source>
        <dbReference type="ARBA" id="ARBA00022741"/>
    </source>
</evidence>
<evidence type="ECO:0000256" key="3">
    <source>
        <dbReference type="ARBA" id="ARBA00022801"/>
    </source>
</evidence>
<dbReference type="AlphaFoldDB" id="A0A161VNE7"/>
<keyword evidence="10" id="KW-1185">Reference proteome</keyword>
<name>A0A161VNE7_9PEZI</name>
<keyword evidence="5" id="KW-0067">ATP-binding</keyword>
<feature type="compositionally biased region" description="Basic and acidic residues" evidence="6">
    <location>
        <begin position="728"/>
        <end position="741"/>
    </location>
</feature>
<feature type="domain" description="DNA2/NAM7 helicase-like C-terminal" evidence="8">
    <location>
        <begin position="362"/>
        <end position="560"/>
    </location>
</feature>
<evidence type="ECO:0000256" key="4">
    <source>
        <dbReference type="ARBA" id="ARBA00022806"/>
    </source>
</evidence>
<evidence type="ECO:0000259" key="7">
    <source>
        <dbReference type="Pfam" id="PF13086"/>
    </source>
</evidence>
<dbReference type="InterPro" id="IPR041679">
    <property type="entry name" value="DNA2/NAM7-like_C"/>
</dbReference>
<evidence type="ECO:0000256" key="5">
    <source>
        <dbReference type="ARBA" id="ARBA00022840"/>
    </source>
</evidence>
<dbReference type="STRING" id="708197.A0A161VNE7"/>
<dbReference type="Pfam" id="PF13086">
    <property type="entry name" value="AAA_11"/>
    <property type="match status" value="1"/>
</dbReference>
<feature type="compositionally biased region" description="Low complexity" evidence="6">
    <location>
        <begin position="745"/>
        <end position="763"/>
    </location>
</feature>
<dbReference type="GO" id="GO:0043139">
    <property type="term" value="F:5'-3' DNA helicase activity"/>
    <property type="evidence" value="ECO:0007669"/>
    <property type="project" value="TreeGrafter"/>
</dbReference>
<feature type="region of interest" description="Disordered" evidence="6">
    <location>
        <begin position="720"/>
        <end position="799"/>
    </location>
</feature>
<keyword evidence="4 9" id="KW-0347">Helicase</keyword>
<protein>
    <submittedName>
        <fullName evidence="9">DNA helicase</fullName>
    </submittedName>
</protein>
<dbReference type="Proteomes" id="UP000076552">
    <property type="component" value="Unassembled WGS sequence"/>
</dbReference>
<feature type="domain" description="DNA2/NAM7 helicase helicase" evidence="7">
    <location>
        <begin position="99"/>
        <end position="339"/>
    </location>
</feature>
<evidence type="ECO:0000313" key="10">
    <source>
        <dbReference type="Proteomes" id="UP000076552"/>
    </source>
</evidence>
<evidence type="ECO:0000313" key="9">
    <source>
        <dbReference type="EMBL" id="KZL70480.1"/>
    </source>
</evidence>
<evidence type="ECO:0000259" key="8">
    <source>
        <dbReference type="Pfam" id="PF13087"/>
    </source>
</evidence>
<keyword evidence="2" id="KW-0547">Nucleotide-binding</keyword>
<dbReference type="Gene3D" id="3.40.50.300">
    <property type="entry name" value="P-loop containing nucleotide triphosphate hydrolases"/>
    <property type="match status" value="2"/>
</dbReference>
<dbReference type="InterPro" id="IPR027417">
    <property type="entry name" value="P-loop_NTPase"/>
</dbReference>
<dbReference type="InterPro" id="IPR041677">
    <property type="entry name" value="DNA2/NAM7_AAA_11"/>
</dbReference>
<dbReference type="Pfam" id="PF13087">
    <property type="entry name" value="AAA_12"/>
    <property type="match status" value="1"/>
</dbReference>
<proteinExistence type="inferred from homology"/>
<evidence type="ECO:0000256" key="1">
    <source>
        <dbReference type="ARBA" id="ARBA00007913"/>
    </source>
</evidence>
<evidence type="ECO:0000256" key="6">
    <source>
        <dbReference type="SAM" id="MobiDB-lite"/>
    </source>
</evidence>
<organism evidence="9 10">
    <name type="scientific">Colletotrichum tofieldiae</name>
    <dbReference type="NCBI Taxonomy" id="708197"/>
    <lineage>
        <taxon>Eukaryota</taxon>
        <taxon>Fungi</taxon>
        <taxon>Dikarya</taxon>
        <taxon>Ascomycota</taxon>
        <taxon>Pezizomycotina</taxon>
        <taxon>Sordariomycetes</taxon>
        <taxon>Hypocreomycetidae</taxon>
        <taxon>Glomerellales</taxon>
        <taxon>Glomerellaceae</taxon>
        <taxon>Colletotrichum</taxon>
        <taxon>Colletotrichum spaethianum species complex</taxon>
    </lineage>
</organism>
<dbReference type="InterPro" id="IPR050534">
    <property type="entry name" value="Coronavir_polyprotein_1ab"/>
</dbReference>
<dbReference type="SUPFAM" id="SSF52540">
    <property type="entry name" value="P-loop containing nucleoside triphosphate hydrolases"/>
    <property type="match status" value="1"/>
</dbReference>
<accession>A0A161VNE7</accession>
<comment type="similarity">
    <text evidence="1">Belongs to the DNA2/NAM7 helicase family.</text>
</comment>
<gene>
    <name evidence="9" type="ORF">CT0861_12844</name>
</gene>
<sequence length="799" mass="88646">MTGTWDNIISTNSGTVSITISMEPDETATKAEMAAITKTVLAKEGTIQYDLWQYTGTFADTKAKDMLTTFPSLRHLQEEEPSPYAGLYKSLSSLPAGMMVYTGGPGSGKTTFGLRMATLLAVGEDSKIIWTAHSNEICDDVASKLAAAIPSPDVVIARVHTIRRMMTGIAGRYDHWDAPEGDLGQDVSMISRAVSETIQQHARRRDASSPLWRADSLVHMAIKLATESPAFADIIDYRTYSDPSDHLTKEFENSAYNLIAATLQRVDILVGTPVALGQIGGCSKFVGNDIGKWNPDAIFVDEAGRMPEAQAWIPIATFDDFKLVVLMGDTRQFRPMSKSLDNNGQGEEGHKWQSTFGPQRTMSLLRRVEKVGRAVDHIHINRRNIGAIAQWTKVNIYNNQMNIRYYSGPLVDLFRDTVNKVLRLPDSTVNSYVVNVGEGEERDSSPSYSNDANRNYTFDLIFRLFRHGFPCTTRLEEQGNIMVITPYTAQLSAYVNDWDNYKVDDYTKQHVIFRTIDDSMSAEADIVILDTVRSEKLGFIPMTPRMAVATTRARGAMITLLNVKEWKKRNFKSIANAAKINHVISYFNWHLQHNAVQDTSYRKKGWTMLCTKCGGPNHLWATCFKCKPIFKLRTDKKVDANPSITPGNTDTAADAAALKLGARRTRADILANTFNDEPIEKKLVPDNNIRQQMHVIYNILSAGDTTKDLPFVTKGYGKDIDDLAPDNTMRDTTDVTSKDEGAGTGTDDWNAGAGAGDGNDWTNSNVAAGDGDGWGDDNKDDGDEDDDKGWHGQTNDDCW</sequence>
<dbReference type="GO" id="GO:0005524">
    <property type="term" value="F:ATP binding"/>
    <property type="evidence" value="ECO:0007669"/>
    <property type="project" value="UniProtKB-KW"/>
</dbReference>
<dbReference type="PANTHER" id="PTHR43788">
    <property type="entry name" value="DNA2/NAM7 HELICASE FAMILY MEMBER"/>
    <property type="match status" value="1"/>
</dbReference>
<keyword evidence="3" id="KW-0378">Hydrolase</keyword>
<comment type="caution">
    <text evidence="9">The sequence shown here is derived from an EMBL/GenBank/DDBJ whole genome shotgun (WGS) entry which is preliminary data.</text>
</comment>